<dbReference type="EMBL" id="CAJPWZ010000559">
    <property type="protein sequence ID" value="CAG2196523.1"/>
    <property type="molecule type" value="Genomic_DNA"/>
</dbReference>
<organism evidence="2 3">
    <name type="scientific">Mytilus edulis</name>
    <name type="common">Blue mussel</name>
    <dbReference type="NCBI Taxonomy" id="6550"/>
    <lineage>
        <taxon>Eukaryota</taxon>
        <taxon>Metazoa</taxon>
        <taxon>Spiralia</taxon>
        <taxon>Lophotrochozoa</taxon>
        <taxon>Mollusca</taxon>
        <taxon>Bivalvia</taxon>
        <taxon>Autobranchia</taxon>
        <taxon>Pteriomorphia</taxon>
        <taxon>Mytilida</taxon>
        <taxon>Mytiloidea</taxon>
        <taxon>Mytilidae</taxon>
        <taxon>Mytilinae</taxon>
        <taxon>Mytilus</taxon>
    </lineage>
</organism>
<comment type="caution">
    <text evidence="2">The sequence shown here is derived from an EMBL/GenBank/DDBJ whole genome shotgun (WGS) entry which is preliminary data.</text>
</comment>
<sequence>MIYRCSQTTYPQILLQHWYRPPFKSINRGVIFRHLPEKRNLRILTINCRSIKDKSSEFKAAVNYIKPDIICGTESWLKGEKPGINPTKDAIKSSEVFPEGYMAYRNDRGTLGGGVFILVHNDIITVEQTELVTNCEIEWVKIQLKGKKELLIGSFYMPQRNMKCVEELEKSLNMAIARNTNIMLTGDFNCPDINWETSTVNSNANDKEIQNKIMELTATCQLTQIHELPTRENNLLDLVFTTNPSLVKTSKMHQGYQIMKW</sequence>
<evidence type="ECO:0000259" key="1">
    <source>
        <dbReference type="Pfam" id="PF14529"/>
    </source>
</evidence>
<name>A0A8S3QJF2_MYTED</name>
<evidence type="ECO:0000313" key="3">
    <source>
        <dbReference type="Proteomes" id="UP000683360"/>
    </source>
</evidence>
<dbReference type="Proteomes" id="UP000683360">
    <property type="component" value="Unassembled WGS sequence"/>
</dbReference>
<gene>
    <name evidence="2" type="ORF">MEDL_11394</name>
</gene>
<dbReference type="PANTHER" id="PTHR33395:SF22">
    <property type="entry name" value="REVERSE TRANSCRIPTASE DOMAIN-CONTAINING PROTEIN"/>
    <property type="match status" value="1"/>
</dbReference>
<dbReference type="SUPFAM" id="SSF56219">
    <property type="entry name" value="DNase I-like"/>
    <property type="match status" value="1"/>
</dbReference>
<dbReference type="Pfam" id="PF14529">
    <property type="entry name" value="Exo_endo_phos_2"/>
    <property type="match status" value="1"/>
</dbReference>
<dbReference type="GO" id="GO:0003824">
    <property type="term" value="F:catalytic activity"/>
    <property type="evidence" value="ECO:0007669"/>
    <property type="project" value="InterPro"/>
</dbReference>
<dbReference type="OrthoDB" id="6143588at2759"/>
<keyword evidence="3" id="KW-1185">Reference proteome</keyword>
<feature type="domain" description="Endonuclease/exonuclease/phosphatase" evidence="1">
    <location>
        <begin position="151"/>
        <end position="248"/>
    </location>
</feature>
<dbReference type="Gene3D" id="3.60.10.10">
    <property type="entry name" value="Endonuclease/exonuclease/phosphatase"/>
    <property type="match status" value="1"/>
</dbReference>
<dbReference type="InterPro" id="IPR005135">
    <property type="entry name" value="Endo/exonuclease/phosphatase"/>
</dbReference>
<dbReference type="GO" id="GO:0061343">
    <property type="term" value="P:cell adhesion involved in heart morphogenesis"/>
    <property type="evidence" value="ECO:0007669"/>
    <property type="project" value="TreeGrafter"/>
</dbReference>
<dbReference type="AlphaFoldDB" id="A0A8S3QJF2"/>
<evidence type="ECO:0000313" key="2">
    <source>
        <dbReference type="EMBL" id="CAG2196523.1"/>
    </source>
</evidence>
<dbReference type="InterPro" id="IPR036691">
    <property type="entry name" value="Endo/exonu/phosph_ase_sf"/>
</dbReference>
<protein>
    <recommendedName>
        <fullName evidence="1">Endonuclease/exonuclease/phosphatase domain-containing protein</fullName>
    </recommendedName>
</protein>
<reference evidence="2" key="1">
    <citation type="submission" date="2021-03" db="EMBL/GenBank/DDBJ databases">
        <authorList>
            <person name="Bekaert M."/>
        </authorList>
    </citation>
    <scope>NUCLEOTIDE SEQUENCE</scope>
</reference>
<dbReference type="GO" id="GO:0031012">
    <property type="term" value="C:extracellular matrix"/>
    <property type="evidence" value="ECO:0007669"/>
    <property type="project" value="TreeGrafter"/>
</dbReference>
<dbReference type="PANTHER" id="PTHR33395">
    <property type="entry name" value="TRANSCRIPTASE, PUTATIVE-RELATED-RELATED"/>
    <property type="match status" value="1"/>
</dbReference>
<accession>A0A8S3QJF2</accession>
<dbReference type="GO" id="GO:0007508">
    <property type="term" value="P:larval heart development"/>
    <property type="evidence" value="ECO:0007669"/>
    <property type="project" value="TreeGrafter"/>
</dbReference>
<proteinExistence type="predicted"/>